<dbReference type="Proteomes" id="UP001302667">
    <property type="component" value="Chromosome"/>
</dbReference>
<sequence length="283" mass="31659">MTAKIREHRSKLLPLEYCTPERAADLLGRRVEDIYHWAGIGAIDLYLDTSGCHTSTGRHLLAEYASEFSLDLKHGASCENPADFHDRTGLFIQQGKKDRTRAVLKGLWHIPKFLSGMWQSDGCVDFPMGIPFIQSLYAYKNSDSGDGAVVVRMISIDLKTLKKWTYILRDDLLLLEKHIASGEQLKPKPWSQQEAMVAAVQPSPQSIAQTEIRAAARERVLAAAIHARELWPEACQETATSWADIVLDHEAMLFDTGECPLTRDKVVAILAQAKKNGQPHKNT</sequence>
<gene>
    <name evidence="1" type="ORF">RY972_20630</name>
</gene>
<organism evidence="1 2">
    <name type="scientific">Aeromonas allosaccharophila</name>
    <dbReference type="NCBI Taxonomy" id="656"/>
    <lineage>
        <taxon>Bacteria</taxon>
        <taxon>Pseudomonadati</taxon>
        <taxon>Pseudomonadota</taxon>
        <taxon>Gammaproteobacteria</taxon>
        <taxon>Aeromonadales</taxon>
        <taxon>Aeromonadaceae</taxon>
        <taxon>Aeromonas</taxon>
    </lineage>
</organism>
<reference evidence="1 2" key="1">
    <citation type="submission" date="2023-10" db="EMBL/GenBank/DDBJ databases">
        <title>Genome analysis of psychrotrophic aerobic bacterium Aeromonas allosaccharophila BIM B-1809 isolated from infected fish.</title>
        <authorList>
            <person name="Leanovich S.I."/>
            <person name="Sidarenka A.V."/>
            <person name="Akhremchuk A.E."/>
            <person name="Sikolenko M.A."/>
            <person name="Valentovich L.N."/>
        </authorList>
    </citation>
    <scope>NUCLEOTIDE SEQUENCE [LARGE SCALE GENOMIC DNA]</scope>
    <source>
        <strain evidence="1 2">BIM B-1809</strain>
    </source>
</reference>
<evidence type="ECO:0000313" key="1">
    <source>
        <dbReference type="EMBL" id="WOE66360.1"/>
    </source>
</evidence>
<accession>A0ABZ0FAD0</accession>
<proteinExistence type="predicted"/>
<name>A0ABZ0FAD0_9GAMM</name>
<keyword evidence="2" id="KW-1185">Reference proteome</keyword>
<dbReference type="RefSeq" id="WP_201944221.1">
    <property type="nucleotide sequence ID" value="NZ_CP136584.1"/>
</dbReference>
<evidence type="ECO:0000313" key="2">
    <source>
        <dbReference type="Proteomes" id="UP001302667"/>
    </source>
</evidence>
<protein>
    <submittedName>
        <fullName evidence="1">Uncharacterized protein</fullName>
    </submittedName>
</protein>
<dbReference type="EMBL" id="CP136584">
    <property type="protein sequence ID" value="WOE66360.1"/>
    <property type="molecule type" value="Genomic_DNA"/>
</dbReference>